<evidence type="ECO:0008006" key="3">
    <source>
        <dbReference type="Google" id="ProtNLM"/>
    </source>
</evidence>
<dbReference type="PROSITE" id="PS51257">
    <property type="entry name" value="PROKAR_LIPOPROTEIN"/>
    <property type="match status" value="1"/>
</dbReference>
<name>A0AA48K9N0_9BACT</name>
<keyword evidence="2" id="KW-1185">Reference proteome</keyword>
<reference evidence="2" key="1">
    <citation type="journal article" date="2023" name="Int. J. Syst. Evol. Microbiol.">
        <title>Mesoterricola silvestris gen. nov., sp. nov., Mesoterricola sediminis sp. nov., Geothrix oryzae sp. nov., Geothrix edaphica sp. nov., Geothrix rubra sp. nov., and Geothrix limicola sp. nov., six novel members of Acidobacteriota isolated from soils.</title>
        <authorList>
            <person name="Itoh H."/>
            <person name="Sugisawa Y."/>
            <person name="Mise K."/>
            <person name="Xu Z."/>
            <person name="Kuniyasu M."/>
            <person name="Ushijima N."/>
            <person name="Kawano K."/>
            <person name="Kobayashi E."/>
            <person name="Shiratori Y."/>
            <person name="Masuda Y."/>
            <person name="Senoo K."/>
        </authorList>
    </citation>
    <scope>NUCLEOTIDE SEQUENCE [LARGE SCALE GENOMIC DNA]</scope>
    <source>
        <strain evidence="2">W79</strain>
    </source>
</reference>
<protein>
    <recommendedName>
        <fullName evidence="3">Lipoprotein</fullName>
    </recommendedName>
</protein>
<proteinExistence type="predicted"/>
<dbReference type="EMBL" id="AP027080">
    <property type="protein sequence ID" value="BDU73671.1"/>
    <property type="molecule type" value="Genomic_DNA"/>
</dbReference>
<dbReference type="AlphaFoldDB" id="A0AA48K9N0"/>
<dbReference type="KEGG" id="msil:METEAL_28450"/>
<sequence>MKRLLAAGLLLAAGCDRMVSRGPAPVYASWEAGQTLVYARPGAEAGQRLQVRVKSSRPGPDGLTVVRTYSSFTGVSEATFRLRDGLEALELEGSTEMPVTPEGFPDRVSRWEERGFVNFVVGRARVAIPGVKLPDPDAVGIWVESVPVAFRGVRRRTLLVPDLGEVETLNLVDGKWVTVNRLVSQGFTDPPPEGVK</sequence>
<evidence type="ECO:0000313" key="2">
    <source>
        <dbReference type="Proteomes" id="UP001238179"/>
    </source>
</evidence>
<gene>
    <name evidence="1" type="ORF">METEAL_28450</name>
</gene>
<organism evidence="1 2">
    <name type="scientific">Mesoterricola silvestris</name>
    <dbReference type="NCBI Taxonomy" id="2927979"/>
    <lineage>
        <taxon>Bacteria</taxon>
        <taxon>Pseudomonadati</taxon>
        <taxon>Acidobacteriota</taxon>
        <taxon>Holophagae</taxon>
        <taxon>Holophagales</taxon>
        <taxon>Holophagaceae</taxon>
        <taxon>Mesoterricola</taxon>
    </lineage>
</organism>
<accession>A0AA48K9N0</accession>
<dbReference type="Proteomes" id="UP001238179">
    <property type="component" value="Chromosome"/>
</dbReference>
<evidence type="ECO:0000313" key="1">
    <source>
        <dbReference type="EMBL" id="BDU73671.1"/>
    </source>
</evidence>
<dbReference type="RefSeq" id="WP_316412342.1">
    <property type="nucleotide sequence ID" value="NZ_AP027080.1"/>
</dbReference>